<evidence type="ECO:0000256" key="1">
    <source>
        <dbReference type="ARBA" id="ARBA00022679"/>
    </source>
</evidence>
<keyword evidence="1 4" id="KW-0808">Transferase</keyword>
<evidence type="ECO:0000259" key="2">
    <source>
        <dbReference type="Pfam" id="PF00534"/>
    </source>
</evidence>
<evidence type="ECO:0000259" key="3">
    <source>
        <dbReference type="Pfam" id="PF13439"/>
    </source>
</evidence>
<dbReference type="Pfam" id="PF13439">
    <property type="entry name" value="Glyco_transf_4"/>
    <property type="match status" value="1"/>
</dbReference>
<organism evidence="4 5">
    <name type="scientific">Spirosoma sordidisoli</name>
    <dbReference type="NCBI Taxonomy" id="2502893"/>
    <lineage>
        <taxon>Bacteria</taxon>
        <taxon>Pseudomonadati</taxon>
        <taxon>Bacteroidota</taxon>
        <taxon>Cytophagia</taxon>
        <taxon>Cytophagales</taxon>
        <taxon>Cytophagaceae</taxon>
        <taxon>Spirosoma</taxon>
    </lineage>
</organism>
<dbReference type="GO" id="GO:0016757">
    <property type="term" value="F:glycosyltransferase activity"/>
    <property type="evidence" value="ECO:0007669"/>
    <property type="project" value="InterPro"/>
</dbReference>
<proteinExistence type="predicted"/>
<evidence type="ECO:0000313" key="5">
    <source>
        <dbReference type="Proteomes" id="UP000290407"/>
    </source>
</evidence>
<dbReference type="Proteomes" id="UP000290407">
    <property type="component" value="Unassembled WGS sequence"/>
</dbReference>
<dbReference type="RefSeq" id="WP_129600337.1">
    <property type="nucleotide sequence ID" value="NZ_SBLB01000001.1"/>
</dbReference>
<dbReference type="InterPro" id="IPR028098">
    <property type="entry name" value="Glyco_trans_4-like_N"/>
</dbReference>
<sequence>MKILFDHQAFSNQDYGGVSRYFYELYRGINNLPGFQVELPILFSNNIYLKESHSTVRPFFKGIHVPKKVPIIKFINKSNTEISFKNFQFSLYHPTHYDTYLLDKIGKKPIVITVHDMIHEKLGNKYSISKDTNTINFKKKSVERADKIIAVSQSTKNDLIEILDIPSDRVEVIYHGSSIPIVTIDNNSTRVHAKPYILYLGTRRHYKNFDIFIEAIAPILKEFDIDLICGGGGNLSSNELELIKKFGIEHYVYQKKIDDDHLQLLYRQAIGFVFPSLYEGFGIPVLEAFSCGCPCVISNTSSLPEVGGNAALYFDPTSVESMQYSIRQLLNSSALREELTTLGFERLKLFSWNTTVDQTVTLYKSLL</sequence>
<comment type="caution">
    <text evidence="4">The sequence shown here is derived from an EMBL/GenBank/DDBJ whole genome shotgun (WGS) entry which is preliminary data.</text>
</comment>
<dbReference type="PANTHER" id="PTHR46401">
    <property type="entry name" value="GLYCOSYLTRANSFERASE WBBK-RELATED"/>
    <property type="match status" value="1"/>
</dbReference>
<gene>
    <name evidence="4" type="ORF">EQG79_04855</name>
</gene>
<dbReference type="AlphaFoldDB" id="A0A4Q2UQ03"/>
<dbReference type="InterPro" id="IPR001296">
    <property type="entry name" value="Glyco_trans_1"/>
</dbReference>
<dbReference type="Gene3D" id="3.40.50.2000">
    <property type="entry name" value="Glycogen Phosphorylase B"/>
    <property type="match status" value="2"/>
</dbReference>
<reference evidence="4 5" key="1">
    <citation type="submission" date="2019-01" db="EMBL/GenBank/DDBJ databases">
        <title>Spirosoma flava sp. nov., a propanil-degrading bacterium isolated from herbicide-contaminated soil.</title>
        <authorList>
            <person name="Zhang L."/>
            <person name="Jiang J.-D."/>
        </authorList>
    </citation>
    <scope>NUCLEOTIDE SEQUENCE [LARGE SCALE GENOMIC DNA]</scope>
    <source>
        <strain evidence="4 5">TY50</strain>
    </source>
</reference>
<name>A0A4Q2UQ03_9BACT</name>
<evidence type="ECO:0000313" key="4">
    <source>
        <dbReference type="EMBL" id="RYC71476.1"/>
    </source>
</evidence>
<accession>A0A4Q2UQ03</accession>
<feature type="domain" description="Glycosyltransferase subfamily 4-like N-terminal" evidence="3">
    <location>
        <begin position="15"/>
        <end position="176"/>
    </location>
</feature>
<dbReference type="EMBL" id="SBLB01000001">
    <property type="protein sequence ID" value="RYC71476.1"/>
    <property type="molecule type" value="Genomic_DNA"/>
</dbReference>
<protein>
    <submittedName>
        <fullName evidence="4">Glycosyltransferase family 1 protein</fullName>
    </submittedName>
</protein>
<dbReference type="Pfam" id="PF00534">
    <property type="entry name" value="Glycos_transf_1"/>
    <property type="match status" value="1"/>
</dbReference>
<dbReference type="SUPFAM" id="SSF53756">
    <property type="entry name" value="UDP-Glycosyltransferase/glycogen phosphorylase"/>
    <property type="match status" value="1"/>
</dbReference>
<dbReference type="PANTHER" id="PTHR46401:SF2">
    <property type="entry name" value="GLYCOSYLTRANSFERASE WBBK-RELATED"/>
    <property type="match status" value="1"/>
</dbReference>
<dbReference type="CDD" id="cd03809">
    <property type="entry name" value="GT4_MtfB-like"/>
    <property type="match status" value="1"/>
</dbReference>
<keyword evidence="5" id="KW-1185">Reference proteome</keyword>
<dbReference type="GO" id="GO:0009103">
    <property type="term" value="P:lipopolysaccharide biosynthetic process"/>
    <property type="evidence" value="ECO:0007669"/>
    <property type="project" value="TreeGrafter"/>
</dbReference>
<feature type="domain" description="Glycosyl transferase family 1" evidence="2">
    <location>
        <begin position="188"/>
        <end position="340"/>
    </location>
</feature>